<keyword evidence="3" id="KW-1133">Transmembrane helix</keyword>
<evidence type="ECO:0000313" key="4">
    <source>
        <dbReference type="EMBL" id="EFG26425.2"/>
    </source>
</evidence>
<name>W5IHG4_SCAIO</name>
<feature type="compositionally biased region" description="Low complexity" evidence="2">
    <location>
        <begin position="112"/>
        <end position="122"/>
    </location>
</feature>
<evidence type="ECO:0000256" key="1">
    <source>
        <dbReference type="ARBA" id="ARBA00009108"/>
    </source>
</evidence>
<accession>W5IHG4</accession>
<comment type="caution">
    <text evidence="4">The sequence shown here is derived from an EMBL/GenBank/DDBJ whole genome shotgun (WGS) entry which is preliminary data.</text>
</comment>
<protein>
    <recommendedName>
        <fullName evidence="6">DUF881 domain-containing protein</fullName>
    </recommendedName>
</protein>
<keyword evidence="3" id="KW-0812">Transmembrane</keyword>
<proteinExistence type="inferred from homology"/>
<keyword evidence="5" id="KW-1185">Reference proteome</keyword>
<dbReference type="AlphaFoldDB" id="W5IHG4"/>
<feature type="compositionally biased region" description="Polar residues" evidence="2">
    <location>
        <begin position="98"/>
        <end position="109"/>
    </location>
</feature>
<dbReference type="Gene3D" id="3.30.70.1880">
    <property type="entry name" value="Protein of unknown function DUF881"/>
    <property type="match status" value="1"/>
</dbReference>
<sequence length="277" mass="30236">MVLFSRRRKDPAKGSARAVSSHRMPQKPWYASLVTILIFSLVGWLFAVNVQSNYDYTPSTNTEELLTQRERKVTDLTQEVKSLTNQIDVLKKNISSASRVNPDQANTGTGDSGNANASSNSSQPNLTAVKGTGITVVLDDSPLWEQHAQSSNDDSTNNVNDYVIHQQDIEAVVNALWAGGAEAMTIQGQRVTVSTAVRCVGNVLLLEGKQYAPPYKISAIGDYSRMTTALNSSEAIKIYKEYVKADGLGYSVKKESELYFPAATATTQTLKYASVSR</sequence>
<dbReference type="PANTHER" id="PTHR37313">
    <property type="entry name" value="UPF0749 PROTEIN RV1825"/>
    <property type="match status" value="1"/>
</dbReference>
<evidence type="ECO:0008006" key="6">
    <source>
        <dbReference type="Google" id="ProtNLM"/>
    </source>
</evidence>
<dbReference type="RefSeq" id="WP_040590342.1">
    <property type="nucleotide sequence ID" value="NZ_GG770225.1"/>
</dbReference>
<dbReference type="eggNOG" id="COG3879">
    <property type="taxonomic scope" value="Bacteria"/>
</dbReference>
<evidence type="ECO:0000313" key="5">
    <source>
        <dbReference type="Proteomes" id="UP000005777"/>
    </source>
</evidence>
<dbReference type="PANTHER" id="PTHR37313:SF4">
    <property type="entry name" value="CONSERVED MEMBRANE PROTEIN-RELATED"/>
    <property type="match status" value="1"/>
</dbReference>
<reference evidence="4 5" key="1">
    <citation type="submission" date="2012-01" db="EMBL/GenBank/DDBJ databases">
        <title>The Genome Sequence of Scardovia inopinata F0304.</title>
        <authorList>
            <consortium name="The Broad Institute Genome Sequencing Platform"/>
            <person name="Earl A."/>
            <person name="Ward D."/>
            <person name="Feldgarden M."/>
            <person name="Gevers D."/>
            <person name="Izard J."/>
            <person name="Baranova O.V."/>
            <person name="Blanton J.M."/>
            <person name="Tanner A.C."/>
            <person name="Dewhirst F.E."/>
            <person name="Young S.K."/>
            <person name="Zeng Q."/>
            <person name="Gargeya S."/>
            <person name="Fitzgerald M."/>
            <person name="Haas B."/>
            <person name="Abouelleil A."/>
            <person name="Alvarado L."/>
            <person name="Arachchi H.M."/>
            <person name="Berlin A."/>
            <person name="Chapman S.B."/>
            <person name="Gearin G."/>
            <person name="Goldberg J."/>
            <person name="Griggs A."/>
            <person name="Gujja S."/>
            <person name="Hansen M."/>
            <person name="Heiman D."/>
            <person name="Howarth C."/>
            <person name="Larimer J."/>
            <person name="Lui A."/>
            <person name="MacDonald P.J."/>
            <person name="McCowen C."/>
            <person name="Montmayeur A."/>
            <person name="Murphy C."/>
            <person name="Neiman D."/>
            <person name="Pearson M."/>
            <person name="Priest M."/>
            <person name="Roberts A."/>
            <person name="Saif S."/>
            <person name="Shea T."/>
            <person name="Sisk P."/>
            <person name="Stolte C."/>
            <person name="Sykes S."/>
            <person name="Wortman J."/>
            <person name="Nusbaum C."/>
            <person name="Birren B."/>
        </authorList>
    </citation>
    <scope>NUCLEOTIDE SEQUENCE [LARGE SCALE GENOMIC DNA]</scope>
    <source>
        <strain evidence="4 5">F0304</strain>
    </source>
</reference>
<gene>
    <name evidence="4" type="ORF">HMPREF9020_00044</name>
</gene>
<comment type="similarity">
    <text evidence="1">Belongs to the UPF0749 family.</text>
</comment>
<dbReference type="EMBL" id="ADCX01000001">
    <property type="protein sequence ID" value="EFG26425.2"/>
    <property type="molecule type" value="Genomic_DNA"/>
</dbReference>
<feature type="region of interest" description="Disordered" evidence="2">
    <location>
        <begin position="98"/>
        <end position="127"/>
    </location>
</feature>
<keyword evidence="3" id="KW-0472">Membrane</keyword>
<dbReference type="HOGENOM" id="CLU_040273_2_0_11"/>
<evidence type="ECO:0000256" key="3">
    <source>
        <dbReference type="SAM" id="Phobius"/>
    </source>
</evidence>
<dbReference type="Proteomes" id="UP000005777">
    <property type="component" value="Unassembled WGS sequence"/>
</dbReference>
<dbReference type="InterPro" id="IPR010273">
    <property type="entry name" value="DUF881"/>
</dbReference>
<feature type="compositionally biased region" description="Basic residues" evidence="2">
    <location>
        <begin position="1"/>
        <end position="10"/>
    </location>
</feature>
<dbReference type="Pfam" id="PF05949">
    <property type="entry name" value="DUF881"/>
    <property type="match status" value="1"/>
</dbReference>
<evidence type="ECO:0000256" key="2">
    <source>
        <dbReference type="SAM" id="MobiDB-lite"/>
    </source>
</evidence>
<feature type="region of interest" description="Disordered" evidence="2">
    <location>
        <begin position="1"/>
        <end position="21"/>
    </location>
</feature>
<dbReference type="GO" id="GO:0005886">
    <property type="term" value="C:plasma membrane"/>
    <property type="evidence" value="ECO:0007669"/>
    <property type="project" value="TreeGrafter"/>
</dbReference>
<organism evidence="4 5">
    <name type="scientific">Scardovia inopinata F0304</name>
    <dbReference type="NCBI Taxonomy" id="641146"/>
    <lineage>
        <taxon>Bacteria</taxon>
        <taxon>Bacillati</taxon>
        <taxon>Actinomycetota</taxon>
        <taxon>Actinomycetes</taxon>
        <taxon>Bifidobacteriales</taxon>
        <taxon>Bifidobacteriaceae</taxon>
        <taxon>Scardovia</taxon>
    </lineage>
</organism>
<feature type="transmembrane region" description="Helical" evidence="3">
    <location>
        <begin position="29"/>
        <end position="47"/>
    </location>
</feature>